<proteinExistence type="predicted"/>
<gene>
    <name evidence="2" type="ORF">MNBD_GAMMA26-1585</name>
</gene>
<evidence type="ECO:0000313" key="2">
    <source>
        <dbReference type="EMBL" id="VAX05495.1"/>
    </source>
</evidence>
<dbReference type="AlphaFoldDB" id="A0A3B1BGY5"/>
<dbReference type="PROSITE" id="PS00372">
    <property type="entry name" value="PTS_EIIA_TYPE_2_HIS"/>
    <property type="match status" value="1"/>
</dbReference>
<protein>
    <submittedName>
        <fullName evidence="2">PTS IIA-like nitrogen-regulatory protein PtsN</fullName>
    </submittedName>
</protein>
<dbReference type="InterPro" id="IPR016152">
    <property type="entry name" value="PTrfase/Anion_transptr"/>
</dbReference>
<dbReference type="CDD" id="cd00211">
    <property type="entry name" value="PTS_IIA_fru"/>
    <property type="match status" value="1"/>
</dbReference>
<dbReference type="InterPro" id="IPR002178">
    <property type="entry name" value="PTS_EIIA_type-2_dom"/>
</dbReference>
<dbReference type="Gene3D" id="3.40.930.10">
    <property type="entry name" value="Mannitol-specific EII, Chain A"/>
    <property type="match status" value="1"/>
</dbReference>
<dbReference type="PANTHER" id="PTHR47738:SF1">
    <property type="entry name" value="NITROGEN REGULATORY PROTEIN"/>
    <property type="match status" value="1"/>
</dbReference>
<dbReference type="NCBIfam" id="TIGR01419">
    <property type="entry name" value="nitro_reg_IIA"/>
    <property type="match status" value="1"/>
</dbReference>
<dbReference type="Pfam" id="PF00359">
    <property type="entry name" value="PTS_EIIA_2"/>
    <property type="match status" value="1"/>
</dbReference>
<organism evidence="2">
    <name type="scientific">hydrothermal vent metagenome</name>
    <dbReference type="NCBI Taxonomy" id="652676"/>
    <lineage>
        <taxon>unclassified sequences</taxon>
        <taxon>metagenomes</taxon>
        <taxon>ecological metagenomes</taxon>
    </lineage>
</organism>
<dbReference type="GO" id="GO:0030295">
    <property type="term" value="F:protein kinase activator activity"/>
    <property type="evidence" value="ECO:0007669"/>
    <property type="project" value="TreeGrafter"/>
</dbReference>
<dbReference type="InterPro" id="IPR051541">
    <property type="entry name" value="PTS_SugarTrans_NitroReg"/>
</dbReference>
<dbReference type="PROSITE" id="PS51094">
    <property type="entry name" value="PTS_EIIA_TYPE_2"/>
    <property type="match status" value="1"/>
</dbReference>
<name>A0A3B1BGY5_9ZZZZ</name>
<dbReference type="GO" id="GO:0008982">
    <property type="term" value="F:protein-N(PI)-phosphohistidine-sugar phosphotransferase activity"/>
    <property type="evidence" value="ECO:0007669"/>
    <property type="project" value="InterPro"/>
</dbReference>
<sequence length="156" mass="17136">MFPANFITAARIDCNNQASSKKRALERVSKLLATATPGLSEENVFEQLLERERLGSTGLGYGIALPHARMTGLTQACGTLVHLDTAIDYDAIDGQPVDLIFGLLVPHDATQEHLQLLARLATLFSNADFRERIRAARDGEAIMEIIQHESKYSKTA</sequence>
<accession>A0A3B1BGY5</accession>
<evidence type="ECO:0000259" key="1">
    <source>
        <dbReference type="PROSITE" id="PS51094"/>
    </source>
</evidence>
<dbReference type="SUPFAM" id="SSF55804">
    <property type="entry name" value="Phoshotransferase/anion transport protein"/>
    <property type="match status" value="1"/>
</dbReference>
<dbReference type="PANTHER" id="PTHR47738">
    <property type="entry name" value="PTS SYSTEM FRUCTOSE-LIKE EIIA COMPONENT-RELATED"/>
    <property type="match status" value="1"/>
</dbReference>
<dbReference type="GO" id="GO:0009401">
    <property type="term" value="P:phosphoenolpyruvate-dependent sugar phosphotransferase system"/>
    <property type="evidence" value="ECO:0007669"/>
    <property type="project" value="InterPro"/>
</dbReference>
<dbReference type="EMBL" id="UOFX01000006">
    <property type="protein sequence ID" value="VAX05495.1"/>
    <property type="molecule type" value="Genomic_DNA"/>
</dbReference>
<dbReference type="InterPro" id="IPR006320">
    <property type="entry name" value="PTS_Nitro_regul"/>
</dbReference>
<reference evidence="2" key="1">
    <citation type="submission" date="2018-06" db="EMBL/GenBank/DDBJ databases">
        <authorList>
            <person name="Zhirakovskaya E."/>
        </authorList>
    </citation>
    <scope>NUCLEOTIDE SEQUENCE</scope>
</reference>
<feature type="domain" description="PTS EIIA type-2" evidence="1">
    <location>
        <begin position="5"/>
        <end position="149"/>
    </location>
</feature>